<dbReference type="EMBL" id="RCNR01000106">
    <property type="protein sequence ID" value="MUH38355.1"/>
    <property type="molecule type" value="Genomic_DNA"/>
</dbReference>
<gene>
    <name evidence="2" type="ORF">D9O36_21130</name>
</gene>
<comment type="caution">
    <text evidence="2">The sequence shown here is derived from an EMBL/GenBank/DDBJ whole genome shotgun (WGS) entry which is preliminary data.</text>
</comment>
<feature type="non-terminal residue" evidence="2">
    <location>
        <position position="1"/>
    </location>
</feature>
<evidence type="ECO:0000313" key="3">
    <source>
        <dbReference type="Proteomes" id="UP000540519"/>
    </source>
</evidence>
<evidence type="ECO:0000256" key="1">
    <source>
        <dbReference type="SAM" id="MobiDB-lite"/>
    </source>
</evidence>
<organism evidence="2 3">
    <name type="scientific">Zobellia amurskyensis</name>
    <dbReference type="NCBI Taxonomy" id="248905"/>
    <lineage>
        <taxon>Bacteria</taxon>
        <taxon>Pseudomonadati</taxon>
        <taxon>Bacteroidota</taxon>
        <taxon>Flavobacteriia</taxon>
        <taxon>Flavobacteriales</taxon>
        <taxon>Flavobacteriaceae</taxon>
        <taxon>Zobellia</taxon>
    </lineage>
</organism>
<accession>A0A7X2ZXR6</accession>
<name>A0A7X2ZXR6_9FLAO</name>
<dbReference type="AlphaFoldDB" id="A0A7X2ZXR6"/>
<feature type="region of interest" description="Disordered" evidence="1">
    <location>
        <begin position="1"/>
        <end position="22"/>
    </location>
</feature>
<dbReference type="RefSeq" id="WP_201799548.1">
    <property type="nucleotide sequence ID" value="NZ_RCNR01000106.1"/>
</dbReference>
<sequence length="214" mass="23064">WTFPHWKNPQISPPCKNDVDQNETDADNAIAAVQSDVNQNEADADAAIALKENAANKSDDVNLADATNTKFPTELAVKTYVDGQIAATADDDITGASIDGSSVLKIDEGTSSVTVDLSALEESADITAVQNDVDQNETDADNAILAETNRATAAETTIQNDVDQNEADADAAIALKEDYRKQIRRRKPCGCNQYQVPNGTRRKNLCGRTNHSNR</sequence>
<reference evidence="2 3" key="1">
    <citation type="journal article" date="2019" name="Mar. Drugs">
        <title>Comparative Genomics and CAZyme Genome Repertoires of Marine Zobellia amurskyensis KMM 3526(T) and Zobellia laminariae KMM 3676(T).</title>
        <authorList>
            <person name="Chernysheva N."/>
            <person name="Bystritskaya E."/>
            <person name="Stenkova A."/>
            <person name="Golovkin I."/>
            <person name="Nedashkovskaya O."/>
            <person name="Isaeva M."/>
        </authorList>
    </citation>
    <scope>NUCLEOTIDE SEQUENCE [LARGE SCALE GENOMIC DNA]</scope>
    <source>
        <strain evidence="2 3">KMM 3526</strain>
    </source>
</reference>
<dbReference type="Proteomes" id="UP000540519">
    <property type="component" value="Unassembled WGS sequence"/>
</dbReference>
<protein>
    <submittedName>
        <fullName evidence="2">Uncharacterized protein</fullName>
    </submittedName>
</protein>
<proteinExistence type="predicted"/>
<evidence type="ECO:0000313" key="2">
    <source>
        <dbReference type="EMBL" id="MUH38355.1"/>
    </source>
</evidence>
<keyword evidence="3" id="KW-1185">Reference proteome</keyword>